<name>A0A193GET4_9BORD</name>
<gene>
    <name evidence="3" type="ORF">BAU07_13460</name>
</gene>
<keyword evidence="4" id="KW-1185">Reference proteome</keyword>
<dbReference type="OrthoDB" id="8679134at2"/>
<dbReference type="CDD" id="cd13578">
    <property type="entry name" value="PBP2_Bug27"/>
    <property type="match status" value="1"/>
</dbReference>
<accession>A0A193GET4</accession>
<evidence type="ECO:0000256" key="2">
    <source>
        <dbReference type="SAM" id="SignalP"/>
    </source>
</evidence>
<dbReference type="Pfam" id="PF03401">
    <property type="entry name" value="TctC"/>
    <property type="match status" value="1"/>
</dbReference>
<dbReference type="SUPFAM" id="SSF53850">
    <property type="entry name" value="Periplasmic binding protein-like II"/>
    <property type="match status" value="1"/>
</dbReference>
<dbReference type="PIRSF" id="PIRSF017082">
    <property type="entry name" value="YflP"/>
    <property type="match status" value="1"/>
</dbReference>
<dbReference type="STRING" id="463014.BAU07_13460"/>
<feature type="chain" id="PRO_5008258887" evidence="2">
    <location>
        <begin position="29"/>
        <end position="327"/>
    </location>
</feature>
<evidence type="ECO:0000256" key="1">
    <source>
        <dbReference type="ARBA" id="ARBA00006987"/>
    </source>
</evidence>
<dbReference type="RefSeq" id="WP_066658522.1">
    <property type="nucleotide sequence ID" value="NZ_CBCSCL010000001.1"/>
</dbReference>
<reference evidence="3 4" key="1">
    <citation type="submission" date="2016-06" db="EMBL/GenBank/DDBJ databases">
        <title>Complete genome sequences of Bordetella bronchialis and Bordetella flabilis.</title>
        <authorList>
            <person name="LiPuma J.J."/>
            <person name="Spilker T."/>
        </authorList>
    </citation>
    <scope>NUCLEOTIDE SEQUENCE [LARGE SCALE GENOMIC DNA]</scope>
    <source>
        <strain evidence="3 4">AU10664</strain>
    </source>
</reference>
<feature type="signal peptide" evidence="2">
    <location>
        <begin position="1"/>
        <end position="28"/>
    </location>
</feature>
<dbReference type="KEGG" id="bfz:BAU07_13460"/>
<dbReference type="PANTHER" id="PTHR42928">
    <property type="entry name" value="TRICARBOXYLATE-BINDING PROTEIN"/>
    <property type="match status" value="1"/>
</dbReference>
<keyword evidence="2" id="KW-0732">Signal</keyword>
<protein>
    <submittedName>
        <fullName evidence="3">LacI family transcriptional regulator</fullName>
    </submittedName>
</protein>
<evidence type="ECO:0000313" key="3">
    <source>
        <dbReference type="EMBL" id="ANN77961.1"/>
    </source>
</evidence>
<dbReference type="AlphaFoldDB" id="A0A193GET4"/>
<comment type="similarity">
    <text evidence="1">Belongs to the UPF0065 (bug) family.</text>
</comment>
<dbReference type="InterPro" id="IPR042100">
    <property type="entry name" value="Bug_dom1"/>
</dbReference>
<sequence>MAYPFRKRWTALACTLAAGLSLAQPSMAKYPDHPIRIELPYSPGGGADTVGRPLAVALGKLLDASVVVENKGGASGNIAMSYVAHSRPDGYTLVLPLTAQLAINQSLFAHLPYDPLKDFEPIALIGKAPYVLAVNPAFGPRTLQQFIAKVREAPGRYSYGSTGLGSGLHLSMELLKSMAGLDMIHVPYTGAGAGYTDLLAGRLQAVFAGIGSGKGFFQSGKLVPLGVTTLERSAALPDVPTLSEAGLKGYESYVWYALMAPRGTPKAIVDRLNAAVVAALKLPEVRKEFELDGIEPIGSSPQELTAFIQSEARKWRGVITKAGVTPE</sequence>
<organism evidence="3 4">
    <name type="scientific">Bordetella flabilis</name>
    <dbReference type="NCBI Taxonomy" id="463014"/>
    <lineage>
        <taxon>Bacteria</taxon>
        <taxon>Pseudomonadati</taxon>
        <taxon>Pseudomonadota</taxon>
        <taxon>Betaproteobacteria</taxon>
        <taxon>Burkholderiales</taxon>
        <taxon>Alcaligenaceae</taxon>
        <taxon>Bordetella</taxon>
    </lineage>
</organism>
<dbReference type="Gene3D" id="3.40.190.150">
    <property type="entry name" value="Bordetella uptake gene, domain 1"/>
    <property type="match status" value="1"/>
</dbReference>
<dbReference type="PANTHER" id="PTHR42928:SF5">
    <property type="entry name" value="BLR1237 PROTEIN"/>
    <property type="match status" value="1"/>
</dbReference>
<dbReference type="EMBL" id="CP016172">
    <property type="protein sequence ID" value="ANN77961.1"/>
    <property type="molecule type" value="Genomic_DNA"/>
</dbReference>
<evidence type="ECO:0000313" key="4">
    <source>
        <dbReference type="Proteomes" id="UP000091926"/>
    </source>
</evidence>
<dbReference type="Gene3D" id="3.40.190.10">
    <property type="entry name" value="Periplasmic binding protein-like II"/>
    <property type="match status" value="1"/>
</dbReference>
<dbReference type="InterPro" id="IPR005064">
    <property type="entry name" value="BUG"/>
</dbReference>
<dbReference type="Proteomes" id="UP000091926">
    <property type="component" value="Chromosome"/>
</dbReference>
<proteinExistence type="inferred from homology"/>